<reference evidence="1" key="1">
    <citation type="submission" date="2022-04" db="EMBL/GenBank/DDBJ databases">
        <title>Genome of the entomopathogenic fungus Entomophthora muscae.</title>
        <authorList>
            <person name="Elya C."/>
            <person name="Lovett B.R."/>
            <person name="Lee E."/>
            <person name="Macias A.M."/>
            <person name="Hajek A.E."/>
            <person name="De Bivort B.L."/>
            <person name="Kasson M.T."/>
            <person name="De Fine Licht H.H."/>
            <person name="Stajich J.E."/>
        </authorList>
    </citation>
    <scope>NUCLEOTIDE SEQUENCE</scope>
    <source>
        <strain evidence="1">Berkeley</strain>
    </source>
</reference>
<proteinExistence type="predicted"/>
<protein>
    <submittedName>
        <fullName evidence="1">Uncharacterized protein</fullName>
    </submittedName>
</protein>
<dbReference type="EMBL" id="QTSX02000031">
    <property type="protein sequence ID" value="KAJ9089738.1"/>
    <property type="molecule type" value="Genomic_DNA"/>
</dbReference>
<gene>
    <name evidence="1" type="ORF">DSO57_1009742</name>
</gene>
<accession>A0ACC2URR0</accession>
<dbReference type="Proteomes" id="UP001165960">
    <property type="component" value="Unassembled WGS sequence"/>
</dbReference>
<sequence length="60" mass="6200">MYIAFQARPASPVGVQPNSGMGHDILEPVVKTPRLEGVGATLGGANNIEPRAGPHLPVTI</sequence>
<organism evidence="1 2">
    <name type="scientific">Entomophthora muscae</name>
    <dbReference type="NCBI Taxonomy" id="34485"/>
    <lineage>
        <taxon>Eukaryota</taxon>
        <taxon>Fungi</taxon>
        <taxon>Fungi incertae sedis</taxon>
        <taxon>Zoopagomycota</taxon>
        <taxon>Entomophthoromycotina</taxon>
        <taxon>Entomophthoromycetes</taxon>
        <taxon>Entomophthorales</taxon>
        <taxon>Entomophthoraceae</taxon>
        <taxon>Entomophthora</taxon>
    </lineage>
</organism>
<comment type="caution">
    <text evidence="1">The sequence shown here is derived from an EMBL/GenBank/DDBJ whole genome shotgun (WGS) entry which is preliminary data.</text>
</comment>
<keyword evidence="2" id="KW-1185">Reference proteome</keyword>
<evidence type="ECO:0000313" key="2">
    <source>
        <dbReference type="Proteomes" id="UP001165960"/>
    </source>
</evidence>
<evidence type="ECO:0000313" key="1">
    <source>
        <dbReference type="EMBL" id="KAJ9089738.1"/>
    </source>
</evidence>
<name>A0ACC2URR0_9FUNG</name>